<feature type="region of interest" description="Disordered" evidence="1">
    <location>
        <begin position="137"/>
        <end position="217"/>
    </location>
</feature>
<sequence length="217" mass="24045">MESVTSAIFKVVLEIAKAEREARRNRTRCQELAQRARVVSNVLRDARTARNDAAAATRRTILRRLREALDDALKLVESSGRRDASLWYRITAFVESRARAARFDDEDKRINNCLVDHSAASGASIEKKIDRLAVSARDHHPGTKKQRGATGQAGQNGGKGGKRRRGKKKNAADASRPPAPPPVAHAGVRFHQNGRGCTSHHRHYHSVEEDLNSCSIM</sequence>
<dbReference type="EMBL" id="BQKI01000011">
    <property type="protein sequence ID" value="GJN04615.1"/>
    <property type="molecule type" value="Genomic_DNA"/>
</dbReference>
<dbReference type="PANTHER" id="PTHR35832">
    <property type="entry name" value="OS12G0248400 PROTEIN-RELATED"/>
    <property type="match status" value="1"/>
</dbReference>
<reference evidence="2" key="1">
    <citation type="journal article" date="2018" name="DNA Res.">
        <title>Multiple hybrid de novo genome assembly of finger millet, an orphan allotetraploid crop.</title>
        <authorList>
            <person name="Hatakeyama M."/>
            <person name="Aluri S."/>
            <person name="Balachadran M.T."/>
            <person name="Sivarajan S.R."/>
            <person name="Patrignani A."/>
            <person name="Gruter S."/>
            <person name="Poveda L."/>
            <person name="Shimizu-Inatsugi R."/>
            <person name="Baeten J."/>
            <person name="Francoijs K.J."/>
            <person name="Nataraja K.N."/>
            <person name="Reddy Y.A.N."/>
            <person name="Phadnis S."/>
            <person name="Ravikumar R.L."/>
            <person name="Schlapbach R."/>
            <person name="Sreeman S.M."/>
            <person name="Shimizu K.K."/>
        </authorList>
    </citation>
    <scope>NUCLEOTIDE SEQUENCE</scope>
</reference>
<dbReference type="InterPro" id="IPR036537">
    <property type="entry name" value="Adaptor_Cbl_N_dom_sf"/>
</dbReference>
<protein>
    <submittedName>
        <fullName evidence="2">Uncharacterized protein</fullName>
    </submittedName>
</protein>
<gene>
    <name evidence="2" type="primary">ga22179</name>
    <name evidence="2" type="ORF">PR202_ga22179</name>
</gene>
<dbReference type="Proteomes" id="UP001054889">
    <property type="component" value="Unassembled WGS sequence"/>
</dbReference>
<dbReference type="GO" id="GO:0007166">
    <property type="term" value="P:cell surface receptor signaling pathway"/>
    <property type="evidence" value="ECO:0007669"/>
    <property type="project" value="InterPro"/>
</dbReference>
<evidence type="ECO:0000313" key="3">
    <source>
        <dbReference type="Proteomes" id="UP001054889"/>
    </source>
</evidence>
<dbReference type="PANTHER" id="PTHR35832:SF6">
    <property type="entry name" value="EXPRESSED PROTEIN"/>
    <property type="match status" value="1"/>
</dbReference>
<organism evidence="2 3">
    <name type="scientific">Eleusine coracana subsp. coracana</name>
    <dbReference type="NCBI Taxonomy" id="191504"/>
    <lineage>
        <taxon>Eukaryota</taxon>
        <taxon>Viridiplantae</taxon>
        <taxon>Streptophyta</taxon>
        <taxon>Embryophyta</taxon>
        <taxon>Tracheophyta</taxon>
        <taxon>Spermatophyta</taxon>
        <taxon>Magnoliopsida</taxon>
        <taxon>Liliopsida</taxon>
        <taxon>Poales</taxon>
        <taxon>Poaceae</taxon>
        <taxon>PACMAD clade</taxon>
        <taxon>Chloridoideae</taxon>
        <taxon>Cynodonteae</taxon>
        <taxon>Eleusininae</taxon>
        <taxon>Eleusine</taxon>
    </lineage>
</organism>
<name>A0AAV5D3L4_ELECO</name>
<evidence type="ECO:0000256" key="1">
    <source>
        <dbReference type="SAM" id="MobiDB-lite"/>
    </source>
</evidence>
<dbReference type="CDD" id="cd21037">
    <property type="entry name" value="MLKL_NTD"/>
    <property type="match status" value="1"/>
</dbReference>
<dbReference type="Gene3D" id="1.20.930.20">
    <property type="entry name" value="Adaptor protein Cbl, N-terminal domain"/>
    <property type="match status" value="1"/>
</dbReference>
<evidence type="ECO:0000313" key="2">
    <source>
        <dbReference type="EMBL" id="GJN04615.1"/>
    </source>
</evidence>
<accession>A0AAV5D3L4</accession>
<proteinExistence type="predicted"/>
<dbReference type="InterPro" id="IPR059179">
    <property type="entry name" value="MLKL-like_MCAfunc"/>
</dbReference>
<dbReference type="AlphaFoldDB" id="A0AAV5D3L4"/>
<keyword evidence="3" id="KW-1185">Reference proteome</keyword>
<reference evidence="2" key="2">
    <citation type="submission" date="2021-12" db="EMBL/GenBank/DDBJ databases">
        <title>Resequencing data analysis of finger millet.</title>
        <authorList>
            <person name="Hatakeyama M."/>
            <person name="Aluri S."/>
            <person name="Balachadran M.T."/>
            <person name="Sivarajan S.R."/>
            <person name="Poveda L."/>
            <person name="Shimizu-Inatsugi R."/>
            <person name="Schlapbach R."/>
            <person name="Sreeman S.M."/>
            <person name="Shimizu K.K."/>
        </authorList>
    </citation>
    <scope>NUCLEOTIDE SEQUENCE</scope>
</reference>
<comment type="caution">
    <text evidence="2">The sequence shown here is derived from an EMBL/GenBank/DDBJ whole genome shotgun (WGS) entry which is preliminary data.</text>
</comment>
<feature type="compositionally biased region" description="Basic residues" evidence="1">
    <location>
        <begin position="160"/>
        <end position="169"/>
    </location>
</feature>